<protein>
    <submittedName>
        <fullName evidence="2">Uncharacterized protein</fullName>
    </submittedName>
</protein>
<sequence length="77" mass="8732">MDLDSLTPVDHARRYAILLASSVGTFVFIAIWMALEWNFFVAVLIGVAVGTLAFYPLRAVSRLLFPPPRRTVRRIKK</sequence>
<evidence type="ECO:0000313" key="2">
    <source>
        <dbReference type="EMBL" id="UWX65414.1"/>
    </source>
</evidence>
<feature type="transmembrane region" description="Helical" evidence="1">
    <location>
        <begin position="39"/>
        <end position="60"/>
    </location>
</feature>
<gene>
    <name evidence="2" type="ORF">N0D28_07100</name>
</gene>
<evidence type="ECO:0000313" key="3">
    <source>
        <dbReference type="Proteomes" id="UP001060261"/>
    </source>
</evidence>
<proteinExistence type="predicted"/>
<keyword evidence="3" id="KW-1185">Reference proteome</keyword>
<keyword evidence="1" id="KW-0812">Transmembrane</keyword>
<dbReference type="RefSeq" id="WP_260561669.1">
    <property type="nucleotide sequence ID" value="NZ_BAABEC010000176.1"/>
</dbReference>
<dbReference type="Proteomes" id="UP001060261">
    <property type="component" value="Chromosome"/>
</dbReference>
<reference evidence="2" key="1">
    <citation type="submission" date="2022-09" db="EMBL/GenBank/DDBJ databases">
        <title>genome sequence of Deinococcus rubellus.</title>
        <authorList>
            <person name="Srinivasan S."/>
        </authorList>
    </citation>
    <scope>NUCLEOTIDE SEQUENCE</scope>
    <source>
        <strain evidence="2">Ant6</strain>
    </source>
</reference>
<keyword evidence="1" id="KW-0472">Membrane</keyword>
<organism evidence="2 3">
    <name type="scientific">Deinococcus rubellus</name>
    <dbReference type="NCBI Taxonomy" id="1889240"/>
    <lineage>
        <taxon>Bacteria</taxon>
        <taxon>Thermotogati</taxon>
        <taxon>Deinococcota</taxon>
        <taxon>Deinococci</taxon>
        <taxon>Deinococcales</taxon>
        <taxon>Deinococcaceae</taxon>
        <taxon>Deinococcus</taxon>
    </lineage>
</organism>
<dbReference type="EMBL" id="CP104213">
    <property type="protein sequence ID" value="UWX65414.1"/>
    <property type="molecule type" value="Genomic_DNA"/>
</dbReference>
<feature type="transmembrane region" description="Helical" evidence="1">
    <location>
        <begin position="12"/>
        <end position="33"/>
    </location>
</feature>
<evidence type="ECO:0000256" key="1">
    <source>
        <dbReference type="SAM" id="Phobius"/>
    </source>
</evidence>
<keyword evidence="1" id="KW-1133">Transmembrane helix</keyword>
<accession>A0ABY5YJW7</accession>
<name>A0ABY5YJW7_9DEIO</name>